<gene>
    <name evidence="4" type="primary">gspB</name>
    <name evidence="4" type="ORF">LA374_04955</name>
</gene>
<dbReference type="NCBIfam" id="NF037978">
    <property type="entry name" value="T2SS_GspB"/>
    <property type="match status" value="1"/>
</dbReference>
<feature type="transmembrane region" description="Helical" evidence="2">
    <location>
        <begin position="36"/>
        <end position="56"/>
    </location>
</feature>
<evidence type="ECO:0000256" key="2">
    <source>
        <dbReference type="SAM" id="Phobius"/>
    </source>
</evidence>
<protein>
    <submittedName>
        <fullName evidence="4">Type II secretion system assembly factor GspB</fullName>
    </submittedName>
</protein>
<sequence>MSTLLNALRRAETPVGTPHIPAMGLATRPEPTTPRWIWPLLALLALLLGAGANYGWHWLNNKPLEQKVEVTHKVVPPFVRVEPREFDTEPLPPPLPKPEPRVRTPQGSPLPTLPGYDLSGVSPELARRFAQAVGNSQPQAPISEPANTGSGVPSLAALPYEVSQQVPSISYGSHIYSSNPAKRSVILNGRELREGAPLAPGVVIKGIEQDALILQVGGQLASLKALQDWHP</sequence>
<evidence type="ECO:0000259" key="3">
    <source>
        <dbReference type="Pfam" id="PF16537"/>
    </source>
</evidence>
<evidence type="ECO:0000313" key="4">
    <source>
        <dbReference type="EMBL" id="MBZ6065566.1"/>
    </source>
</evidence>
<dbReference type="InterPro" id="IPR032389">
    <property type="entry name" value="GspB_C"/>
</dbReference>
<name>A0ABS7V915_9GAMM</name>
<dbReference type="RefSeq" id="WP_050667751.1">
    <property type="nucleotide sequence ID" value="NZ_CDDB01000089.1"/>
</dbReference>
<keyword evidence="2" id="KW-0812">Transmembrane</keyword>
<proteinExistence type="predicted"/>
<organism evidence="4 5">
    <name type="scientific">Aeromonas schubertii</name>
    <dbReference type="NCBI Taxonomy" id="652"/>
    <lineage>
        <taxon>Bacteria</taxon>
        <taxon>Pseudomonadati</taxon>
        <taxon>Pseudomonadota</taxon>
        <taxon>Gammaproteobacteria</taxon>
        <taxon>Aeromonadales</taxon>
        <taxon>Aeromonadaceae</taxon>
        <taxon>Aeromonas</taxon>
    </lineage>
</organism>
<keyword evidence="2" id="KW-1133">Transmembrane helix</keyword>
<keyword evidence="5" id="KW-1185">Reference proteome</keyword>
<accession>A0ABS7V915</accession>
<dbReference type="Pfam" id="PF16537">
    <property type="entry name" value="T2SSB"/>
    <property type="match status" value="1"/>
</dbReference>
<comment type="caution">
    <text evidence="4">The sequence shown here is derived from an EMBL/GenBank/DDBJ whole genome shotgun (WGS) entry which is preliminary data.</text>
</comment>
<evidence type="ECO:0000313" key="5">
    <source>
        <dbReference type="Proteomes" id="UP000774958"/>
    </source>
</evidence>
<feature type="region of interest" description="Disordered" evidence="1">
    <location>
        <begin position="84"/>
        <end position="110"/>
    </location>
</feature>
<feature type="domain" description="Type II secretion system protein GspB C-terminal" evidence="3">
    <location>
        <begin position="166"/>
        <end position="225"/>
    </location>
</feature>
<dbReference type="EMBL" id="JAIRBT010000005">
    <property type="protein sequence ID" value="MBZ6065566.1"/>
    <property type="molecule type" value="Genomic_DNA"/>
</dbReference>
<dbReference type="Proteomes" id="UP000774958">
    <property type="component" value="Unassembled WGS sequence"/>
</dbReference>
<evidence type="ECO:0000256" key="1">
    <source>
        <dbReference type="SAM" id="MobiDB-lite"/>
    </source>
</evidence>
<keyword evidence="2" id="KW-0472">Membrane</keyword>
<reference evidence="4 5" key="1">
    <citation type="submission" date="2021-09" db="EMBL/GenBank/DDBJ databases">
        <title>Aeromonas schubertii isolated from Asian sea bass.</title>
        <authorList>
            <person name="Pinpimai K."/>
        </authorList>
    </citation>
    <scope>NUCLEOTIDE SEQUENCE [LARGE SCALE GENOMIC DNA]</scope>
    <source>
        <strain evidence="4 5">CHULA2021a</strain>
    </source>
</reference>